<evidence type="ECO:0000256" key="1">
    <source>
        <dbReference type="ARBA" id="ARBA00004418"/>
    </source>
</evidence>
<dbReference type="Proteomes" id="UP000199657">
    <property type="component" value="Unassembled WGS sequence"/>
</dbReference>
<evidence type="ECO:0000256" key="8">
    <source>
        <dbReference type="PIRSR" id="PIRSR001488-1"/>
    </source>
</evidence>
<evidence type="ECO:0000256" key="7">
    <source>
        <dbReference type="PIRNR" id="PIRNR001488"/>
    </source>
</evidence>
<evidence type="ECO:0000313" key="12">
    <source>
        <dbReference type="Proteomes" id="UP000199657"/>
    </source>
</evidence>
<organism evidence="11 12">
    <name type="scientific">Aquisalimonas asiatica</name>
    <dbReference type="NCBI Taxonomy" id="406100"/>
    <lineage>
        <taxon>Bacteria</taxon>
        <taxon>Pseudomonadati</taxon>
        <taxon>Pseudomonadota</taxon>
        <taxon>Gammaproteobacteria</taxon>
        <taxon>Chromatiales</taxon>
        <taxon>Ectothiorhodospiraceae</taxon>
        <taxon>Aquisalimonas</taxon>
    </lineage>
</organism>
<dbReference type="PANTHER" id="PTHR35891">
    <property type="entry name" value="THIOL:DISULFIDE INTERCHANGE PROTEIN DSBA"/>
    <property type="match status" value="1"/>
</dbReference>
<keyword evidence="4 7" id="KW-0574">Periplasm</keyword>
<dbReference type="STRING" id="406100.SAMN04488052_10639"/>
<keyword evidence="3 9" id="KW-0732">Signal</keyword>
<reference evidence="11 12" key="1">
    <citation type="submission" date="2016-10" db="EMBL/GenBank/DDBJ databases">
        <authorList>
            <person name="de Groot N.N."/>
        </authorList>
    </citation>
    <scope>NUCLEOTIDE SEQUENCE [LARGE SCALE GENOMIC DNA]</scope>
    <source>
        <strain evidence="11 12">CGMCC 1.6291</strain>
    </source>
</reference>
<gene>
    <name evidence="11" type="ORF">SAMN04488052_10639</name>
</gene>
<evidence type="ECO:0000313" key="11">
    <source>
        <dbReference type="EMBL" id="SEP00161.1"/>
    </source>
</evidence>
<feature type="chain" id="PRO_5011680430" description="Thiol:disulfide interchange protein" evidence="9">
    <location>
        <begin position="21"/>
        <end position="209"/>
    </location>
</feature>
<name>A0A1H8UAC9_9GAMM</name>
<dbReference type="AlphaFoldDB" id="A0A1H8UAC9"/>
<sequence>MTVIRALLAGLLLAPALVMGQSFEAGNHYQELDEPVSTDVEDGKVEVREFFSYACPHCHTFNPLIQSLMADLDDKAELVHTAVVFNRSWEPLARAYYTSRALGVTDDTHNAVFNALHQDNRRIGGVDDVAEVMGEQGVDEDAVRDAWDSFSVDSAMRQGDRIASTYGVRSTPTVAVAGKYLVDVRDAGGQERMIEIIRYLVEKEYEQAQ</sequence>
<dbReference type="RefSeq" id="WP_091644709.1">
    <property type="nucleotide sequence ID" value="NZ_FOEG01000006.1"/>
</dbReference>
<feature type="signal peptide" evidence="9">
    <location>
        <begin position="1"/>
        <end position="20"/>
    </location>
</feature>
<dbReference type="OrthoDB" id="9784896at2"/>
<evidence type="ECO:0000256" key="5">
    <source>
        <dbReference type="ARBA" id="ARBA00023157"/>
    </source>
</evidence>
<feature type="disulfide bond" description="Redox-active" evidence="8">
    <location>
        <begin position="55"/>
        <end position="58"/>
    </location>
</feature>
<dbReference type="InterPro" id="IPR036249">
    <property type="entry name" value="Thioredoxin-like_sf"/>
</dbReference>
<dbReference type="GO" id="GO:0016491">
    <property type="term" value="F:oxidoreductase activity"/>
    <property type="evidence" value="ECO:0007669"/>
    <property type="project" value="InterPro"/>
</dbReference>
<dbReference type="SUPFAM" id="SSF52833">
    <property type="entry name" value="Thioredoxin-like"/>
    <property type="match status" value="1"/>
</dbReference>
<evidence type="ECO:0000256" key="9">
    <source>
        <dbReference type="SAM" id="SignalP"/>
    </source>
</evidence>
<evidence type="ECO:0000256" key="6">
    <source>
        <dbReference type="ARBA" id="ARBA00023284"/>
    </source>
</evidence>
<evidence type="ECO:0000256" key="2">
    <source>
        <dbReference type="ARBA" id="ARBA00005791"/>
    </source>
</evidence>
<comment type="subcellular location">
    <subcellularLocation>
        <location evidence="1 7">Periplasm</location>
    </subcellularLocation>
</comment>
<dbReference type="PANTHER" id="PTHR35891:SF2">
    <property type="entry name" value="THIOL:DISULFIDE INTERCHANGE PROTEIN DSBA"/>
    <property type="match status" value="1"/>
</dbReference>
<dbReference type="InterPro" id="IPR001853">
    <property type="entry name" value="DSBA-like_thioredoxin_dom"/>
</dbReference>
<dbReference type="Pfam" id="PF01323">
    <property type="entry name" value="DSBA"/>
    <property type="match status" value="1"/>
</dbReference>
<dbReference type="InterPro" id="IPR013766">
    <property type="entry name" value="Thioredoxin_domain"/>
</dbReference>
<dbReference type="Gene3D" id="3.40.30.10">
    <property type="entry name" value="Glutaredoxin"/>
    <property type="match status" value="1"/>
</dbReference>
<protein>
    <recommendedName>
        <fullName evidence="7">Thiol:disulfide interchange protein</fullName>
    </recommendedName>
</protein>
<accession>A0A1H8UAC9</accession>
<dbReference type="CDD" id="cd03019">
    <property type="entry name" value="DsbA_DsbA"/>
    <property type="match status" value="1"/>
</dbReference>
<dbReference type="InterPro" id="IPR023205">
    <property type="entry name" value="DsbA/DsbL"/>
</dbReference>
<evidence type="ECO:0000256" key="4">
    <source>
        <dbReference type="ARBA" id="ARBA00022764"/>
    </source>
</evidence>
<dbReference type="GO" id="GO:0042597">
    <property type="term" value="C:periplasmic space"/>
    <property type="evidence" value="ECO:0007669"/>
    <property type="project" value="UniProtKB-SubCell"/>
</dbReference>
<proteinExistence type="inferred from homology"/>
<dbReference type="PIRSF" id="PIRSF001488">
    <property type="entry name" value="Tdi_protein"/>
    <property type="match status" value="1"/>
</dbReference>
<keyword evidence="6" id="KW-0676">Redox-active center</keyword>
<keyword evidence="5 7" id="KW-1015">Disulfide bond</keyword>
<feature type="domain" description="Thioredoxin" evidence="10">
    <location>
        <begin position="8"/>
        <end position="152"/>
    </location>
</feature>
<dbReference type="InterPro" id="IPR050824">
    <property type="entry name" value="Thiol_disulfide_DsbA"/>
</dbReference>
<dbReference type="PROSITE" id="PS51352">
    <property type="entry name" value="THIOREDOXIN_2"/>
    <property type="match status" value="1"/>
</dbReference>
<comment type="similarity">
    <text evidence="2">Belongs to the thioredoxin family. DsbA subfamily.</text>
</comment>
<evidence type="ECO:0000259" key="10">
    <source>
        <dbReference type="PROSITE" id="PS51352"/>
    </source>
</evidence>
<evidence type="ECO:0000256" key="3">
    <source>
        <dbReference type="ARBA" id="ARBA00022729"/>
    </source>
</evidence>
<dbReference type="EMBL" id="FOEG01000006">
    <property type="protein sequence ID" value="SEP00161.1"/>
    <property type="molecule type" value="Genomic_DNA"/>
</dbReference>
<keyword evidence="12" id="KW-1185">Reference proteome</keyword>